<dbReference type="Proteomes" id="UP000499080">
    <property type="component" value="Unassembled WGS sequence"/>
</dbReference>
<reference evidence="1 2" key="1">
    <citation type="journal article" date="2019" name="Sci. Rep.">
        <title>Orb-weaving spider Araneus ventricosus genome elucidates the spidroin gene catalogue.</title>
        <authorList>
            <person name="Kono N."/>
            <person name="Nakamura H."/>
            <person name="Ohtoshi R."/>
            <person name="Moran D.A.P."/>
            <person name="Shinohara A."/>
            <person name="Yoshida Y."/>
            <person name="Fujiwara M."/>
            <person name="Mori M."/>
            <person name="Tomita M."/>
            <person name="Arakawa K."/>
        </authorList>
    </citation>
    <scope>NUCLEOTIDE SEQUENCE [LARGE SCALE GENOMIC DNA]</scope>
</reference>
<dbReference type="EMBL" id="BGPR01003439">
    <property type="protein sequence ID" value="GBM88154.1"/>
    <property type="molecule type" value="Genomic_DNA"/>
</dbReference>
<sequence>MRKLISGIVRGTCDDTLDRVMTCH</sequence>
<proteinExistence type="predicted"/>
<comment type="caution">
    <text evidence="1">The sequence shown here is derived from an EMBL/GenBank/DDBJ whole genome shotgun (WGS) entry which is preliminary data.</text>
</comment>
<name>A0A4Y2JE02_ARAVE</name>
<protein>
    <submittedName>
        <fullName evidence="1">Uncharacterized protein</fullName>
    </submittedName>
</protein>
<accession>A0A4Y2JE02</accession>
<evidence type="ECO:0000313" key="2">
    <source>
        <dbReference type="Proteomes" id="UP000499080"/>
    </source>
</evidence>
<feature type="non-terminal residue" evidence="1">
    <location>
        <position position="24"/>
    </location>
</feature>
<keyword evidence="2" id="KW-1185">Reference proteome</keyword>
<organism evidence="1 2">
    <name type="scientific">Araneus ventricosus</name>
    <name type="common">Orbweaver spider</name>
    <name type="synonym">Epeira ventricosa</name>
    <dbReference type="NCBI Taxonomy" id="182803"/>
    <lineage>
        <taxon>Eukaryota</taxon>
        <taxon>Metazoa</taxon>
        <taxon>Ecdysozoa</taxon>
        <taxon>Arthropoda</taxon>
        <taxon>Chelicerata</taxon>
        <taxon>Arachnida</taxon>
        <taxon>Araneae</taxon>
        <taxon>Araneomorphae</taxon>
        <taxon>Entelegynae</taxon>
        <taxon>Araneoidea</taxon>
        <taxon>Araneidae</taxon>
        <taxon>Araneus</taxon>
    </lineage>
</organism>
<gene>
    <name evidence="1" type="ORF">AVEN_12374_1</name>
</gene>
<dbReference type="AlphaFoldDB" id="A0A4Y2JE02"/>
<evidence type="ECO:0000313" key="1">
    <source>
        <dbReference type="EMBL" id="GBM88154.1"/>
    </source>
</evidence>